<accession>W2SSC2</accession>
<evidence type="ECO:0000313" key="2">
    <source>
        <dbReference type="Proteomes" id="UP000053676"/>
    </source>
</evidence>
<name>W2SSC2_NECAM</name>
<sequence length="75" mass="8544">TLPYNRMPHQWLHLPRQEAVHIMKCSTNVVTAVSPRVQTSTAGRWYAREFAVRRHAYALQGFSDVTECALQSSSV</sequence>
<keyword evidence="2" id="KW-1185">Reference proteome</keyword>
<gene>
    <name evidence="1" type="ORF">NECAME_18736</name>
</gene>
<proteinExistence type="predicted"/>
<feature type="non-terminal residue" evidence="1">
    <location>
        <position position="1"/>
    </location>
</feature>
<dbReference type="KEGG" id="nai:NECAME_18736"/>
<dbReference type="AlphaFoldDB" id="W2SSC2"/>
<organism evidence="1 2">
    <name type="scientific">Necator americanus</name>
    <name type="common">Human hookworm</name>
    <dbReference type="NCBI Taxonomy" id="51031"/>
    <lineage>
        <taxon>Eukaryota</taxon>
        <taxon>Metazoa</taxon>
        <taxon>Ecdysozoa</taxon>
        <taxon>Nematoda</taxon>
        <taxon>Chromadorea</taxon>
        <taxon>Rhabditida</taxon>
        <taxon>Rhabditina</taxon>
        <taxon>Rhabditomorpha</taxon>
        <taxon>Strongyloidea</taxon>
        <taxon>Ancylostomatidae</taxon>
        <taxon>Bunostominae</taxon>
        <taxon>Necator</taxon>
    </lineage>
</organism>
<dbReference type="EMBL" id="KI663512">
    <property type="protein sequence ID" value="ETN72649.1"/>
    <property type="molecule type" value="Genomic_DNA"/>
</dbReference>
<reference evidence="2" key="1">
    <citation type="journal article" date="2014" name="Nat. Genet.">
        <title>Genome of the human hookworm Necator americanus.</title>
        <authorList>
            <person name="Tang Y.T."/>
            <person name="Gao X."/>
            <person name="Rosa B.A."/>
            <person name="Abubucker S."/>
            <person name="Hallsworth-Pepin K."/>
            <person name="Martin J."/>
            <person name="Tyagi R."/>
            <person name="Heizer E."/>
            <person name="Zhang X."/>
            <person name="Bhonagiri-Palsikar V."/>
            <person name="Minx P."/>
            <person name="Warren W.C."/>
            <person name="Wang Q."/>
            <person name="Zhan B."/>
            <person name="Hotez P.J."/>
            <person name="Sternberg P.W."/>
            <person name="Dougall A."/>
            <person name="Gaze S.T."/>
            <person name="Mulvenna J."/>
            <person name="Sotillo J."/>
            <person name="Ranganathan S."/>
            <person name="Rabelo E.M."/>
            <person name="Wilson R.K."/>
            <person name="Felgner P.L."/>
            <person name="Bethony J."/>
            <person name="Hawdon J.M."/>
            <person name="Gasser R.B."/>
            <person name="Loukas A."/>
            <person name="Mitreva M."/>
        </authorList>
    </citation>
    <scope>NUCLEOTIDE SEQUENCE [LARGE SCALE GENOMIC DNA]</scope>
</reference>
<protein>
    <submittedName>
        <fullName evidence="1">Uncharacterized protein</fullName>
    </submittedName>
</protein>
<evidence type="ECO:0000313" key="1">
    <source>
        <dbReference type="EMBL" id="ETN72649.1"/>
    </source>
</evidence>
<dbReference type="Proteomes" id="UP000053676">
    <property type="component" value="Unassembled WGS sequence"/>
</dbReference>